<dbReference type="RefSeq" id="WP_274959399.1">
    <property type="nucleotide sequence ID" value="NZ_DYWQ01000118.1"/>
</dbReference>
<dbReference type="InterPro" id="IPR029063">
    <property type="entry name" value="SAM-dependent_MTases_sf"/>
</dbReference>
<accession>A0A921GG33</accession>
<comment type="caution">
    <text evidence="1">Lacks conserved residue(s) required for the propagation of feature annotation.</text>
</comment>
<comment type="subcellular location">
    <subcellularLocation>
        <location evidence="1">Cytoplasm</location>
    </subcellularLocation>
</comment>
<dbReference type="PANTHER" id="PTHR36112">
    <property type="entry name" value="RIBOSOMAL RNA SMALL SUBUNIT METHYLTRANSFERASE J"/>
    <property type="match status" value="1"/>
</dbReference>
<name>A0A921GG33_9ACTN</name>
<dbReference type="GO" id="GO:0008990">
    <property type="term" value="F:rRNA (guanine-N2-)-methyltransferase activity"/>
    <property type="evidence" value="ECO:0007669"/>
    <property type="project" value="UniProtKB-UniRule"/>
</dbReference>
<dbReference type="HAMAP" id="MF_01523">
    <property type="entry name" value="16SrRNA_methyltr_J"/>
    <property type="match status" value="1"/>
</dbReference>
<comment type="function">
    <text evidence="1">Specifically methylates the guanosine in position 1516 of 16S rRNA.</text>
</comment>
<reference evidence="2" key="2">
    <citation type="submission" date="2021-09" db="EMBL/GenBank/DDBJ databases">
        <authorList>
            <person name="Gilroy R."/>
        </authorList>
    </citation>
    <scope>NUCLEOTIDE SEQUENCE</scope>
    <source>
        <strain evidence="2">CHK124-7917</strain>
    </source>
</reference>
<dbReference type="Pfam" id="PF04445">
    <property type="entry name" value="SAM_MT"/>
    <property type="match status" value="1"/>
</dbReference>
<keyword evidence="1" id="KW-0949">S-adenosyl-L-methionine</keyword>
<dbReference type="Gene3D" id="3.40.50.150">
    <property type="entry name" value="Vaccinia Virus protein VP39"/>
    <property type="match status" value="1"/>
</dbReference>
<comment type="similarity">
    <text evidence="1">Belongs to the methyltransferase superfamily. RsmJ family.</text>
</comment>
<comment type="catalytic activity">
    <reaction evidence="1">
        <text>guanosine(1516) in 16S rRNA + S-adenosyl-L-methionine = N(2)-methylguanosine(1516) in 16S rRNA + S-adenosyl-L-homocysteine + H(+)</text>
        <dbReference type="Rhea" id="RHEA:43220"/>
        <dbReference type="Rhea" id="RHEA-COMP:10412"/>
        <dbReference type="Rhea" id="RHEA-COMP:10413"/>
        <dbReference type="ChEBI" id="CHEBI:15378"/>
        <dbReference type="ChEBI" id="CHEBI:57856"/>
        <dbReference type="ChEBI" id="CHEBI:59789"/>
        <dbReference type="ChEBI" id="CHEBI:74269"/>
        <dbReference type="ChEBI" id="CHEBI:74481"/>
        <dbReference type="EC" id="2.1.1.242"/>
    </reaction>
</comment>
<proteinExistence type="inferred from homology"/>
<protein>
    <recommendedName>
        <fullName evidence="1">Ribosomal RNA small subunit methyltransferase J</fullName>
        <ecNumber evidence="1">2.1.1.242</ecNumber>
    </recommendedName>
    <alternativeName>
        <fullName evidence="1">16S rRNA m2G1516 methyltransferase</fullName>
    </alternativeName>
    <alternativeName>
        <fullName evidence="1">rRNA (guanine-N(2)-)-methyltransferase</fullName>
    </alternativeName>
</protein>
<sequence length="229" mass="24400">MGDDPAMTGDKGVELRRDAEGLALVGDGMVLRADFARLLPRLRPDRLGRELLVRAARVRGVPDPRAVDATAGLGEDSLLLAAGGFAVTMFEQDPAIAALLRDALERAAHDPRLSGVVGRMELVEGDSVCGLRALGFSPDVVFLDPMFPERTKSAAVKKKFQLLHHLERPCDNEEELLGAALAAGPRKVVIKRPPKGPWLAGARPSHSVAGKAVRYDVIVPPRNGGGRSG</sequence>
<dbReference type="EC" id="2.1.1.242" evidence="1"/>
<dbReference type="PANTHER" id="PTHR36112:SF1">
    <property type="entry name" value="RIBOSOMAL RNA SMALL SUBUNIT METHYLTRANSFERASE J"/>
    <property type="match status" value="1"/>
</dbReference>
<keyword evidence="1" id="KW-0698">rRNA processing</keyword>
<organism evidence="2 3">
    <name type="scientific">Thermophilibacter provencensis</name>
    <dbReference type="NCBI Taxonomy" id="1852386"/>
    <lineage>
        <taxon>Bacteria</taxon>
        <taxon>Bacillati</taxon>
        <taxon>Actinomycetota</taxon>
        <taxon>Coriobacteriia</taxon>
        <taxon>Coriobacteriales</taxon>
        <taxon>Atopobiaceae</taxon>
        <taxon>Thermophilibacter</taxon>
    </lineage>
</organism>
<evidence type="ECO:0000256" key="1">
    <source>
        <dbReference type="HAMAP-Rule" id="MF_01523"/>
    </source>
</evidence>
<dbReference type="AlphaFoldDB" id="A0A921GG33"/>
<feature type="binding site" evidence="1">
    <location>
        <position position="144"/>
    </location>
    <ligand>
        <name>S-adenosyl-L-methionine</name>
        <dbReference type="ChEBI" id="CHEBI:59789"/>
    </ligand>
</feature>
<dbReference type="GO" id="GO:0005737">
    <property type="term" value="C:cytoplasm"/>
    <property type="evidence" value="ECO:0007669"/>
    <property type="project" value="UniProtKB-SubCell"/>
</dbReference>
<evidence type="ECO:0000313" key="3">
    <source>
        <dbReference type="Proteomes" id="UP000697330"/>
    </source>
</evidence>
<keyword evidence="1" id="KW-0963">Cytoplasm</keyword>
<dbReference type="InterPro" id="IPR007536">
    <property type="entry name" value="16SrRNA_methylTrfase_J"/>
</dbReference>
<dbReference type="EMBL" id="DYWQ01000118">
    <property type="protein sequence ID" value="HJF45687.1"/>
    <property type="molecule type" value="Genomic_DNA"/>
</dbReference>
<comment type="caution">
    <text evidence="2">The sequence shown here is derived from an EMBL/GenBank/DDBJ whole genome shotgun (WGS) entry which is preliminary data.</text>
</comment>
<keyword evidence="1 2" id="KW-0489">Methyltransferase</keyword>
<keyword evidence="1" id="KW-0808">Transferase</keyword>
<evidence type="ECO:0000313" key="2">
    <source>
        <dbReference type="EMBL" id="HJF45687.1"/>
    </source>
</evidence>
<reference evidence="2" key="1">
    <citation type="journal article" date="2021" name="PeerJ">
        <title>Extensive microbial diversity within the chicken gut microbiome revealed by metagenomics and culture.</title>
        <authorList>
            <person name="Gilroy R."/>
            <person name="Ravi A."/>
            <person name="Getino M."/>
            <person name="Pursley I."/>
            <person name="Horton D.L."/>
            <person name="Alikhan N.F."/>
            <person name="Baker D."/>
            <person name="Gharbi K."/>
            <person name="Hall N."/>
            <person name="Watson M."/>
            <person name="Adriaenssens E.M."/>
            <person name="Foster-Nyarko E."/>
            <person name="Jarju S."/>
            <person name="Secka A."/>
            <person name="Antonio M."/>
            <person name="Oren A."/>
            <person name="Chaudhuri R.R."/>
            <person name="La Ragione R."/>
            <person name="Hildebrand F."/>
            <person name="Pallen M.J."/>
        </authorList>
    </citation>
    <scope>NUCLEOTIDE SEQUENCE</scope>
    <source>
        <strain evidence="2">CHK124-7917</strain>
    </source>
</reference>
<dbReference type="Proteomes" id="UP000697330">
    <property type="component" value="Unassembled WGS sequence"/>
</dbReference>
<gene>
    <name evidence="1" type="primary">rsmJ</name>
    <name evidence="2" type="ORF">K8U72_07925</name>
</gene>
<dbReference type="SUPFAM" id="SSF53335">
    <property type="entry name" value="S-adenosyl-L-methionine-dependent methyltransferases"/>
    <property type="match status" value="1"/>
</dbReference>